<comment type="caution">
    <text evidence="1">The sequence shown here is derived from an EMBL/GenBank/DDBJ whole genome shotgun (WGS) entry which is preliminary data.</text>
</comment>
<evidence type="ECO:0000313" key="1">
    <source>
        <dbReference type="EMBL" id="KAB2689859.1"/>
    </source>
</evidence>
<organism evidence="1 2">
    <name type="scientific">Brucella tritici</name>
    <dbReference type="NCBI Taxonomy" id="94626"/>
    <lineage>
        <taxon>Bacteria</taxon>
        <taxon>Pseudomonadati</taxon>
        <taxon>Pseudomonadota</taxon>
        <taxon>Alphaproteobacteria</taxon>
        <taxon>Hyphomicrobiales</taxon>
        <taxon>Brucellaceae</taxon>
        <taxon>Brucella/Ochrobactrum group</taxon>
        <taxon>Brucella</taxon>
    </lineage>
</organism>
<dbReference type="AlphaFoldDB" id="A0A6L3YWF8"/>
<protein>
    <submittedName>
        <fullName evidence="1">Phage tail protein</fullName>
    </submittedName>
</protein>
<dbReference type="InterPro" id="IPR009734">
    <property type="entry name" value="Myoviridae_GpU"/>
</dbReference>
<dbReference type="EMBL" id="WBVX01000002">
    <property type="protein sequence ID" value="KAB2689859.1"/>
    <property type="molecule type" value="Genomic_DNA"/>
</dbReference>
<evidence type="ECO:0000313" key="2">
    <source>
        <dbReference type="Proteomes" id="UP000481643"/>
    </source>
</evidence>
<reference evidence="1 2" key="1">
    <citation type="submission" date="2019-09" db="EMBL/GenBank/DDBJ databases">
        <title>Taxonomic organization of the family Brucellaceae based on a phylogenomic approach.</title>
        <authorList>
            <person name="Leclercq S."/>
            <person name="Cloeckaert A."/>
            <person name="Zygmunt M.S."/>
        </authorList>
    </citation>
    <scope>NUCLEOTIDE SEQUENCE [LARGE SCALE GENOMIC DNA]</scope>
    <source>
        <strain evidence="1 2">WS1830</strain>
    </source>
</reference>
<dbReference type="Proteomes" id="UP000481643">
    <property type="component" value="Unassembled WGS sequence"/>
</dbReference>
<dbReference type="Pfam" id="PF06995">
    <property type="entry name" value="Phage_P2_GpU"/>
    <property type="match status" value="1"/>
</dbReference>
<proteinExistence type="predicted"/>
<accession>A0A6L3YWF8</accession>
<gene>
    <name evidence="1" type="ORF">F9L08_03015</name>
</gene>
<name>A0A6L3YWF8_9HYPH</name>
<sequence length="140" mass="15224">MLFLLGALSFEIWPLNPTSTDSENGGDYVEKPVMGRRPPLEFVGEATESFSFSAVLFPEKLGGLEKLDQLHAIRKSGIPQYLMRGDGKPLGWFGVTGVKEQGSYLSAKGVGQQINVEISLLRGDAPQDADYFASVIGMLE</sequence>